<dbReference type="Gene3D" id="3.30.160.20">
    <property type="match status" value="1"/>
</dbReference>
<reference evidence="2" key="1">
    <citation type="submission" date="2017-01" db="EMBL/GenBank/DDBJ databases">
        <authorList>
            <person name="Wang Y."/>
            <person name="White M."/>
            <person name="Kvist S."/>
            <person name="Moncalvo J.-M."/>
        </authorList>
    </citation>
    <scope>NUCLEOTIDE SEQUENCE [LARGE SCALE GENOMIC DNA]</scope>
    <source>
        <strain evidence="2">COL-18-3</strain>
    </source>
</reference>
<accession>A0A1R1PXP4</accession>
<dbReference type="GO" id="GO:0016787">
    <property type="term" value="F:hydrolase activity"/>
    <property type="evidence" value="ECO:0007669"/>
    <property type="project" value="UniProtKB-KW"/>
</dbReference>
<dbReference type="AlphaFoldDB" id="A0A1R1PXP4"/>
<sequence length="81" mass="9535">MDSRLNKNGEVVLFSERTRSQRNNADDCFEKWLQALKEACYVPKDPSKEQVEKVEKLIDDTVQKYIDHATLIPNVYFWEGI</sequence>
<evidence type="ECO:0000313" key="2">
    <source>
        <dbReference type="Proteomes" id="UP000188320"/>
    </source>
</evidence>
<comment type="caution">
    <text evidence="1">The sequence shown here is derived from an EMBL/GenBank/DDBJ whole genome shotgun (WGS) entry which is preliminary data.</text>
</comment>
<dbReference type="OrthoDB" id="270639at2759"/>
<dbReference type="PANTHER" id="PTHR47352:SF1">
    <property type="entry name" value="CLASS I PEPTIDE CHAIN RELEASE FACTOR"/>
    <property type="match status" value="1"/>
</dbReference>
<keyword evidence="2" id="KW-1185">Reference proteome</keyword>
<protein>
    <submittedName>
        <fullName evidence="1">Peptidyl-tRNA hydrolase ICT1, mitochondrial</fullName>
    </submittedName>
</protein>
<organism evidence="1 2">
    <name type="scientific">Zancudomyces culisetae</name>
    <name type="common">Gut fungus</name>
    <name type="synonym">Smittium culisetae</name>
    <dbReference type="NCBI Taxonomy" id="1213189"/>
    <lineage>
        <taxon>Eukaryota</taxon>
        <taxon>Fungi</taxon>
        <taxon>Fungi incertae sedis</taxon>
        <taxon>Zoopagomycota</taxon>
        <taxon>Kickxellomycotina</taxon>
        <taxon>Harpellomycetes</taxon>
        <taxon>Harpellales</taxon>
        <taxon>Legeriomycetaceae</taxon>
        <taxon>Zancudomyces</taxon>
    </lineage>
</organism>
<proteinExistence type="predicted"/>
<gene>
    <name evidence="1" type="ORF">AX774_g691</name>
</gene>
<name>A0A1R1PXP4_ZANCU</name>
<evidence type="ECO:0000313" key="1">
    <source>
        <dbReference type="EMBL" id="OMH85744.1"/>
    </source>
</evidence>
<dbReference type="Proteomes" id="UP000188320">
    <property type="component" value="Unassembled WGS sequence"/>
</dbReference>
<keyword evidence="1" id="KW-0378">Hydrolase</keyword>
<dbReference type="PANTHER" id="PTHR47352">
    <property type="entry name" value="CLASS I PEPTIDE CHAIN RELEASE FACTOR"/>
    <property type="match status" value="1"/>
</dbReference>
<dbReference type="EMBL" id="LSSK01000049">
    <property type="protein sequence ID" value="OMH85744.1"/>
    <property type="molecule type" value="Genomic_DNA"/>
</dbReference>